<dbReference type="GO" id="GO:0006508">
    <property type="term" value="P:proteolysis"/>
    <property type="evidence" value="ECO:0007669"/>
    <property type="project" value="UniProtKB-KW"/>
</dbReference>
<comment type="similarity">
    <text evidence="2">Belongs to the peptidase S54 family.</text>
</comment>
<accession>A0A2H0XDL4</accession>
<keyword evidence="4" id="KW-0378">Hydrolase</keyword>
<evidence type="ECO:0000313" key="10">
    <source>
        <dbReference type="Proteomes" id="UP000230340"/>
    </source>
</evidence>
<dbReference type="SUPFAM" id="SSF144091">
    <property type="entry name" value="Rhomboid-like"/>
    <property type="match status" value="1"/>
</dbReference>
<dbReference type="InterPro" id="IPR050925">
    <property type="entry name" value="Rhomboid_protease_S54"/>
</dbReference>
<dbReference type="PANTHER" id="PTHR43731:SF14">
    <property type="entry name" value="PRESENILIN-ASSOCIATED RHOMBOID-LIKE PROTEIN, MITOCHONDRIAL"/>
    <property type="match status" value="1"/>
</dbReference>
<feature type="transmembrane region" description="Helical" evidence="7">
    <location>
        <begin position="183"/>
        <end position="202"/>
    </location>
</feature>
<dbReference type="PANTHER" id="PTHR43731">
    <property type="entry name" value="RHOMBOID PROTEASE"/>
    <property type="match status" value="1"/>
</dbReference>
<dbReference type="Pfam" id="PF01694">
    <property type="entry name" value="Rhomboid"/>
    <property type="match status" value="1"/>
</dbReference>
<feature type="transmembrane region" description="Helical" evidence="7">
    <location>
        <begin position="115"/>
        <end position="134"/>
    </location>
</feature>
<dbReference type="Proteomes" id="UP000230340">
    <property type="component" value="Unassembled WGS sequence"/>
</dbReference>
<name>A0A2H0XDL4_UNCKA</name>
<dbReference type="AlphaFoldDB" id="A0A2H0XDL4"/>
<evidence type="ECO:0000256" key="5">
    <source>
        <dbReference type="ARBA" id="ARBA00022989"/>
    </source>
</evidence>
<dbReference type="EMBL" id="PEYT01000021">
    <property type="protein sequence ID" value="PIS23007.1"/>
    <property type="molecule type" value="Genomic_DNA"/>
</dbReference>
<evidence type="ECO:0000313" key="9">
    <source>
        <dbReference type="EMBL" id="PIS23007.1"/>
    </source>
</evidence>
<proteinExistence type="inferred from homology"/>
<dbReference type="Gene3D" id="1.20.1540.10">
    <property type="entry name" value="Rhomboid-like"/>
    <property type="match status" value="1"/>
</dbReference>
<feature type="transmembrane region" description="Helical" evidence="7">
    <location>
        <begin position="55"/>
        <end position="79"/>
    </location>
</feature>
<sequence length="219" mass="24259">MIPIRDHNIRYTTPYITNFIIGMNIVVFLFTMLFSSDLFIYQFALVPAFFRPETLITSLFLHASFGHIIGNMLFLHVFGDSLEDHFGHFKFLALYLFCGAIAGLTQMAFSLGSDIPIIGASGAIAGLMGAYLVLFPRSKIDVLIPFGIYASNATVSAPFMLLYWIAAQFFYSLGAIGLADSGVAYFAHIGGFVVGWLVAKIVPRKPEIMPDGFWPLRFS</sequence>
<protein>
    <submittedName>
        <fullName evidence="9">Rhomboid family intramembrane serine protease</fullName>
    </submittedName>
</protein>
<dbReference type="InterPro" id="IPR035952">
    <property type="entry name" value="Rhomboid-like_sf"/>
</dbReference>
<evidence type="ECO:0000256" key="1">
    <source>
        <dbReference type="ARBA" id="ARBA00004141"/>
    </source>
</evidence>
<evidence type="ECO:0000256" key="4">
    <source>
        <dbReference type="ARBA" id="ARBA00022801"/>
    </source>
</evidence>
<dbReference type="InterPro" id="IPR022764">
    <property type="entry name" value="Peptidase_S54_rhomboid_dom"/>
</dbReference>
<evidence type="ECO:0000259" key="8">
    <source>
        <dbReference type="Pfam" id="PF01694"/>
    </source>
</evidence>
<evidence type="ECO:0000256" key="2">
    <source>
        <dbReference type="ARBA" id="ARBA00009045"/>
    </source>
</evidence>
<keyword evidence="6 7" id="KW-0472">Membrane</keyword>
<comment type="caution">
    <text evidence="9">The sequence shown here is derived from an EMBL/GenBank/DDBJ whole genome shotgun (WGS) entry which is preliminary data.</text>
</comment>
<keyword evidence="5 7" id="KW-1133">Transmembrane helix</keyword>
<feature type="transmembrane region" description="Helical" evidence="7">
    <location>
        <begin position="12"/>
        <end position="35"/>
    </location>
</feature>
<evidence type="ECO:0000256" key="7">
    <source>
        <dbReference type="SAM" id="Phobius"/>
    </source>
</evidence>
<dbReference type="GO" id="GO:0016020">
    <property type="term" value="C:membrane"/>
    <property type="evidence" value="ECO:0007669"/>
    <property type="project" value="UniProtKB-SubCell"/>
</dbReference>
<evidence type="ECO:0000256" key="3">
    <source>
        <dbReference type="ARBA" id="ARBA00022692"/>
    </source>
</evidence>
<dbReference type="GO" id="GO:0004252">
    <property type="term" value="F:serine-type endopeptidase activity"/>
    <property type="evidence" value="ECO:0007669"/>
    <property type="project" value="InterPro"/>
</dbReference>
<feature type="transmembrane region" description="Helical" evidence="7">
    <location>
        <begin position="146"/>
        <end position="171"/>
    </location>
</feature>
<organism evidence="9 10">
    <name type="scientific">candidate division WWE3 bacterium CG08_land_8_20_14_0_20_40_13</name>
    <dbReference type="NCBI Taxonomy" id="1975084"/>
    <lineage>
        <taxon>Bacteria</taxon>
        <taxon>Katanobacteria</taxon>
    </lineage>
</organism>
<feature type="domain" description="Peptidase S54 rhomboid" evidence="8">
    <location>
        <begin position="54"/>
        <end position="202"/>
    </location>
</feature>
<reference evidence="10" key="1">
    <citation type="submission" date="2017-09" db="EMBL/GenBank/DDBJ databases">
        <title>Depth-based differentiation of microbial function through sediment-hosted aquifers and enrichment of novel symbionts in the deep terrestrial subsurface.</title>
        <authorList>
            <person name="Probst A.J."/>
            <person name="Ladd B."/>
            <person name="Jarett J.K."/>
            <person name="Geller-Mcgrath D.E."/>
            <person name="Sieber C.M.K."/>
            <person name="Emerson J.B."/>
            <person name="Anantharaman K."/>
            <person name="Thomas B.C."/>
            <person name="Malmstrom R."/>
            <person name="Stieglmeier M."/>
            <person name="Klingl A."/>
            <person name="Woyke T."/>
            <person name="Ryan C.M."/>
            <person name="Banfield J.F."/>
        </authorList>
    </citation>
    <scope>NUCLEOTIDE SEQUENCE [LARGE SCALE GENOMIC DNA]</scope>
</reference>
<keyword evidence="9" id="KW-0645">Protease</keyword>
<feature type="transmembrane region" description="Helical" evidence="7">
    <location>
        <begin position="91"/>
        <end position="109"/>
    </location>
</feature>
<keyword evidence="3 7" id="KW-0812">Transmembrane</keyword>
<comment type="subcellular location">
    <subcellularLocation>
        <location evidence="1">Membrane</location>
        <topology evidence="1">Multi-pass membrane protein</topology>
    </subcellularLocation>
</comment>
<gene>
    <name evidence="9" type="ORF">COT49_02280</name>
</gene>
<evidence type="ECO:0000256" key="6">
    <source>
        <dbReference type="ARBA" id="ARBA00023136"/>
    </source>
</evidence>